<dbReference type="EMBL" id="PRDL01000001">
    <property type="protein sequence ID" value="MBE8715840.1"/>
    <property type="molecule type" value="Genomic_DNA"/>
</dbReference>
<comment type="caution">
    <text evidence="6">The sequence shown here is derived from an EMBL/GenBank/DDBJ whole genome shotgun (WGS) entry which is preliminary data.</text>
</comment>
<dbReference type="PROSITE" id="PS50977">
    <property type="entry name" value="HTH_TETR_2"/>
    <property type="match status" value="1"/>
</dbReference>
<feature type="DNA-binding region" description="H-T-H motif" evidence="4">
    <location>
        <begin position="28"/>
        <end position="47"/>
    </location>
</feature>
<dbReference type="PROSITE" id="PS01081">
    <property type="entry name" value="HTH_TETR_1"/>
    <property type="match status" value="1"/>
</dbReference>
<dbReference type="InterPro" id="IPR009057">
    <property type="entry name" value="Homeodomain-like_sf"/>
</dbReference>
<feature type="domain" description="HTH tetR-type" evidence="5">
    <location>
        <begin position="5"/>
        <end position="65"/>
    </location>
</feature>
<dbReference type="InterPro" id="IPR039536">
    <property type="entry name" value="TetR_C_Proteobacteria"/>
</dbReference>
<accession>A0A928UZ11</accession>
<name>A0A928UZ11_9GAMM</name>
<sequence length="203" mass="23370">MKLTDKKRLQILDAAETLFYSQGVEQTSMDQLALEAKVSKRTVYNHFATKELLFQAILVRMFERLSQSQIITFDPARSLDEQLQKIAEDEVAMLGSEAFLRIAKVAILQVMQQPELAKNISEYAPGCQRYLEQFLRDACAAKELDIADITFATKQFIYQFKAFVFYPALFGMISTTAEERQKLVKETVAMFMARYRHPDKASR</sequence>
<gene>
    <name evidence="6" type="ORF">C4F51_01390</name>
</gene>
<evidence type="ECO:0000313" key="7">
    <source>
        <dbReference type="Proteomes" id="UP000652567"/>
    </source>
</evidence>
<keyword evidence="3" id="KW-0804">Transcription</keyword>
<dbReference type="Pfam" id="PF00440">
    <property type="entry name" value="TetR_N"/>
    <property type="match status" value="1"/>
</dbReference>
<evidence type="ECO:0000256" key="1">
    <source>
        <dbReference type="ARBA" id="ARBA00023015"/>
    </source>
</evidence>
<dbReference type="Pfam" id="PF14246">
    <property type="entry name" value="TetR_C_7"/>
    <property type="match status" value="1"/>
</dbReference>
<evidence type="ECO:0000256" key="3">
    <source>
        <dbReference type="ARBA" id="ARBA00023163"/>
    </source>
</evidence>
<dbReference type="InterPro" id="IPR001647">
    <property type="entry name" value="HTH_TetR"/>
</dbReference>
<proteinExistence type="predicted"/>
<dbReference type="PRINTS" id="PR00455">
    <property type="entry name" value="HTHTETR"/>
</dbReference>
<dbReference type="PANTHER" id="PTHR30055:SF146">
    <property type="entry name" value="HTH-TYPE TRANSCRIPTIONAL DUAL REGULATOR CECR"/>
    <property type="match status" value="1"/>
</dbReference>
<dbReference type="Proteomes" id="UP000652567">
    <property type="component" value="Unassembled WGS sequence"/>
</dbReference>
<dbReference type="SUPFAM" id="SSF46689">
    <property type="entry name" value="Homeodomain-like"/>
    <property type="match status" value="1"/>
</dbReference>
<dbReference type="PANTHER" id="PTHR30055">
    <property type="entry name" value="HTH-TYPE TRANSCRIPTIONAL REGULATOR RUTR"/>
    <property type="match status" value="1"/>
</dbReference>
<dbReference type="Gene3D" id="1.10.10.60">
    <property type="entry name" value="Homeodomain-like"/>
    <property type="match status" value="1"/>
</dbReference>
<dbReference type="InterPro" id="IPR050109">
    <property type="entry name" value="HTH-type_TetR-like_transc_reg"/>
</dbReference>
<evidence type="ECO:0000313" key="6">
    <source>
        <dbReference type="EMBL" id="MBE8715840.1"/>
    </source>
</evidence>
<protein>
    <submittedName>
        <fullName evidence="6">TetR/AcrR family transcriptional regulator</fullName>
    </submittedName>
</protein>
<dbReference type="AlphaFoldDB" id="A0A928UZ11"/>
<keyword evidence="1" id="KW-0805">Transcription regulation</keyword>
<organism evidence="6 7">
    <name type="scientific">Cellvibrio polysaccharolyticus</name>
    <dbReference type="NCBI Taxonomy" id="2082724"/>
    <lineage>
        <taxon>Bacteria</taxon>
        <taxon>Pseudomonadati</taxon>
        <taxon>Pseudomonadota</taxon>
        <taxon>Gammaproteobacteria</taxon>
        <taxon>Cellvibrionales</taxon>
        <taxon>Cellvibrionaceae</taxon>
        <taxon>Cellvibrio</taxon>
    </lineage>
</organism>
<evidence type="ECO:0000259" key="5">
    <source>
        <dbReference type="PROSITE" id="PS50977"/>
    </source>
</evidence>
<dbReference type="InterPro" id="IPR023772">
    <property type="entry name" value="DNA-bd_HTH_TetR-type_CS"/>
</dbReference>
<dbReference type="GO" id="GO:0000976">
    <property type="term" value="F:transcription cis-regulatory region binding"/>
    <property type="evidence" value="ECO:0007669"/>
    <property type="project" value="TreeGrafter"/>
</dbReference>
<reference evidence="6" key="1">
    <citation type="submission" date="2018-07" db="EMBL/GenBank/DDBJ databases">
        <title>Genome assembly of strain Ka43.</title>
        <authorList>
            <person name="Kukolya J."/>
            <person name="Nagy I."/>
            <person name="Horvath B."/>
            <person name="Toth A."/>
        </authorList>
    </citation>
    <scope>NUCLEOTIDE SEQUENCE</scope>
    <source>
        <strain evidence="6">KB43</strain>
    </source>
</reference>
<dbReference type="Gene3D" id="1.10.357.10">
    <property type="entry name" value="Tetracycline Repressor, domain 2"/>
    <property type="match status" value="1"/>
</dbReference>
<evidence type="ECO:0000256" key="4">
    <source>
        <dbReference type="PROSITE-ProRule" id="PRU00335"/>
    </source>
</evidence>
<dbReference type="FunFam" id="1.10.10.60:FF:000141">
    <property type="entry name" value="TetR family transcriptional regulator"/>
    <property type="match status" value="1"/>
</dbReference>
<dbReference type="GO" id="GO:0003700">
    <property type="term" value="F:DNA-binding transcription factor activity"/>
    <property type="evidence" value="ECO:0007669"/>
    <property type="project" value="TreeGrafter"/>
</dbReference>
<keyword evidence="7" id="KW-1185">Reference proteome</keyword>
<dbReference type="RefSeq" id="WP_193906483.1">
    <property type="nucleotide sequence ID" value="NZ_PRDL01000001.1"/>
</dbReference>
<evidence type="ECO:0000256" key="2">
    <source>
        <dbReference type="ARBA" id="ARBA00023125"/>
    </source>
</evidence>
<keyword evidence="2 4" id="KW-0238">DNA-binding</keyword>